<comment type="caution">
    <text evidence="2">The sequence shown here is derived from an EMBL/GenBank/DDBJ whole genome shotgun (WGS) entry which is preliminary data.</text>
</comment>
<gene>
    <name evidence="2" type="ORF">DFH07DRAFT_783156</name>
</gene>
<reference evidence="2" key="1">
    <citation type="submission" date="2023-03" db="EMBL/GenBank/DDBJ databases">
        <title>Massive genome expansion in bonnet fungi (Mycena s.s.) driven by repeated elements and novel gene families across ecological guilds.</title>
        <authorList>
            <consortium name="Lawrence Berkeley National Laboratory"/>
            <person name="Harder C.B."/>
            <person name="Miyauchi S."/>
            <person name="Viragh M."/>
            <person name="Kuo A."/>
            <person name="Thoen E."/>
            <person name="Andreopoulos B."/>
            <person name="Lu D."/>
            <person name="Skrede I."/>
            <person name="Drula E."/>
            <person name="Henrissat B."/>
            <person name="Morin E."/>
            <person name="Kohler A."/>
            <person name="Barry K."/>
            <person name="LaButti K."/>
            <person name="Morin E."/>
            <person name="Salamov A."/>
            <person name="Lipzen A."/>
            <person name="Mereny Z."/>
            <person name="Hegedus B."/>
            <person name="Baldrian P."/>
            <person name="Stursova M."/>
            <person name="Weitz H."/>
            <person name="Taylor A."/>
            <person name="Grigoriev I.V."/>
            <person name="Nagy L.G."/>
            <person name="Martin F."/>
            <person name="Kauserud H."/>
        </authorList>
    </citation>
    <scope>NUCLEOTIDE SEQUENCE</scope>
    <source>
        <strain evidence="2">CBHHK188m</strain>
    </source>
</reference>
<accession>A0AAD7HQB3</accession>
<organism evidence="2 3">
    <name type="scientific">Mycena maculata</name>
    <dbReference type="NCBI Taxonomy" id="230809"/>
    <lineage>
        <taxon>Eukaryota</taxon>
        <taxon>Fungi</taxon>
        <taxon>Dikarya</taxon>
        <taxon>Basidiomycota</taxon>
        <taxon>Agaricomycotina</taxon>
        <taxon>Agaricomycetes</taxon>
        <taxon>Agaricomycetidae</taxon>
        <taxon>Agaricales</taxon>
        <taxon>Marasmiineae</taxon>
        <taxon>Mycenaceae</taxon>
        <taxon>Mycena</taxon>
    </lineage>
</organism>
<feature type="compositionally biased region" description="Polar residues" evidence="1">
    <location>
        <begin position="1"/>
        <end position="10"/>
    </location>
</feature>
<name>A0AAD7HQB3_9AGAR</name>
<dbReference type="Proteomes" id="UP001215280">
    <property type="component" value="Unassembled WGS sequence"/>
</dbReference>
<dbReference type="EMBL" id="JARJLG010000233">
    <property type="protein sequence ID" value="KAJ7724948.1"/>
    <property type="molecule type" value="Genomic_DNA"/>
</dbReference>
<evidence type="ECO:0000256" key="1">
    <source>
        <dbReference type="SAM" id="MobiDB-lite"/>
    </source>
</evidence>
<evidence type="ECO:0000313" key="3">
    <source>
        <dbReference type="Proteomes" id="UP001215280"/>
    </source>
</evidence>
<sequence length="310" mass="33943">MSNSPSTPTRPTRFISYSPSSSPLSRKKQRLNAANTASMPATPARLSAPPLPHSPYRFNANNEVVDNPAPSAPSLPSVVAPATSDGAPTPPITHATGLERSLAELEAESHAIREAFTAEEQSDKATGPTYARHVKNYEHWWNTSQGHRQNDDPSHTIVPAFPITAAKVTVFLEYEMTRPQKRKREDGTDSTATVGSSHVKQVISALENRRLSTQHNYLDNPAAQIGLGQDYRIQKLESAAEHKEPACVKMAHTLKAKGTNADTFTSADVIKCSDWCLTDFKGPTNIWIGLRDRGMLLTSCSVAFRGDRTW</sequence>
<keyword evidence="3" id="KW-1185">Reference proteome</keyword>
<proteinExistence type="predicted"/>
<evidence type="ECO:0000313" key="2">
    <source>
        <dbReference type="EMBL" id="KAJ7724948.1"/>
    </source>
</evidence>
<protein>
    <submittedName>
        <fullName evidence="2">Uncharacterized protein</fullName>
    </submittedName>
</protein>
<feature type="region of interest" description="Disordered" evidence="1">
    <location>
        <begin position="1"/>
        <end position="50"/>
    </location>
</feature>
<dbReference type="AlphaFoldDB" id="A0AAD7HQB3"/>